<evidence type="ECO:0000256" key="3">
    <source>
        <dbReference type="ARBA" id="ARBA00024226"/>
    </source>
</evidence>
<evidence type="ECO:0000256" key="2">
    <source>
        <dbReference type="ARBA" id="ARBA00023002"/>
    </source>
</evidence>
<dbReference type="SUPFAM" id="SSF53720">
    <property type="entry name" value="ALDH-like"/>
    <property type="match status" value="1"/>
</dbReference>
<sequence length="448" mass="49583">MFSNIIRSEQRHGGDTVTVTDPRTLTELWPVPMATENDLDEAVQAAREAFPIWKARPLEDRQQCLHRMADELETRQDELRPILAKESGKSDVLAKIEIDDALRFLRFNAAQSCPDKIEYEDESVRIVSTYPPLGVVGAICPWNFPLVLAVGKIAAALVMGNCVIVKPSPMTPYATLKFVEYTLDILPKGVLQALNGSNEVGARMTTHPDIDKISFTGSTATGRRIAESAGRSLKRVTLELGGNDASIVCADIDVNEVAARVAQGCFFHAGQMCVATKRVYVHRDVLPQFRRSPLQNRMQYQIVQDFLADSAKQAHTFSVGGPERDGKPLPGLYISPTVVDRPPDNARIVQEEQFGPVIPILEWSDEAELIRRVNATESGLGACVWALDVATAERIARQLEVGTVWLNSFAIPHPHGYFSGWKQSGIGGEWGRQGLLSYCHTQTLQFYK</sequence>
<evidence type="ECO:0000313" key="9">
    <source>
        <dbReference type="Proteomes" id="UP000248817"/>
    </source>
</evidence>
<protein>
    <recommendedName>
        <fullName evidence="3">aldehyde dehydrogenase (NAD(+))</fullName>
        <ecNumber evidence="3">1.2.1.3</ecNumber>
    </recommendedName>
</protein>
<dbReference type="Pfam" id="PF00171">
    <property type="entry name" value="Aldedh"/>
    <property type="match status" value="1"/>
</dbReference>
<gene>
    <name evidence="8" type="ORF">BP00DRAFT_484399</name>
</gene>
<evidence type="ECO:0000256" key="4">
    <source>
        <dbReference type="ARBA" id="ARBA00049194"/>
    </source>
</evidence>
<dbReference type="InterPro" id="IPR016163">
    <property type="entry name" value="Ald_DH_C"/>
</dbReference>
<evidence type="ECO:0000256" key="6">
    <source>
        <dbReference type="RuleBase" id="RU003345"/>
    </source>
</evidence>
<dbReference type="Proteomes" id="UP000248817">
    <property type="component" value="Unassembled WGS sequence"/>
</dbReference>
<dbReference type="Gene3D" id="3.40.309.10">
    <property type="entry name" value="Aldehyde Dehydrogenase, Chain A, domain 2"/>
    <property type="match status" value="2"/>
</dbReference>
<accession>A0A2V5IDP6</accession>
<dbReference type="FunFam" id="3.40.605.10:FF:000007">
    <property type="entry name" value="NAD/NADP-dependent betaine aldehyde dehydrogenase"/>
    <property type="match status" value="1"/>
</dbReference>
<dbReference type="AlphaFoldDB" id="A0A2V5IDP6"/>
<dbReference type="InterPro" id="IPR015590">
    <property type="entry name" value="Aldehyde_DH_dom"/>
</dbReference>
<comment type="similarity">
    <text evidence="1 6">Belongs to the aldehyde dehydrogenase family.</text>
</comment>
<dbReference type="Gene3D" id="3.40.605.10">
    <property type="entry name" value="Aldehyde Dehydrogenase, Chain A, domain 1"/>
    <property type="match status" value="2"/>
</dbReference>
<dbReference type="CDD" id="cd07106">
    <property type="entry name" value="ALDH_AldA-AAD23400"/>
    <property type="match status" value="1"/>
</dbReference>
<evidence type="ECO:0000259" key="7">
    <source>
        <dbReference type="Pfam" id="PF00171"/>
    </source>
</evidence>
<dbReference type="PROSITE" id="PS00687">
    <property type="entry name" value="ALDEHYDE_DEHYDR_GLU"/>
    <property type="match status" value="1"/>
</dbReference>
<evidence type="ECO:0000256" key="5">
    <source>
        <dbReference type="PROSITE-ProRule" id="PRU10007"/>
    </source>
</evidence>
<dbReference type="InterPro" id="IPR016161">
    <property type="entry name" value="Ald_DH/histidinol_DH"/>
</dbReference>
<organism evidence="8 9">
    <name type="scientific">Aspergillus indologenus CBS 114.80</name>
    <dbReference type="NCBI Taxonomy" id="1450541"/>
    <lineage>
        <taxon>Eukaryota</taxon>
        <taxon>Fungi</taxon>
        <taxon>Dikarya</taxon>
        <taxon>Ascomycota</taxon>
        <taxon>Pezizomycotina</taxon>
        <taxon>Eurotiomycetes</taxon>
        <taxon>Eurotiomycetidae</taxon>
        <taxon>Eurotiales</taxon>
        <taxon>Aspergillaceae</taxon>
        <taxon>Aspergillus</taxon>
        <taxon>Aspergillus subgen. Circumdati</taxon>
    </lineage>
</organism>
<reference evidence="8 9" key="1">
    <citation type="submission" date="2018-02" db="EMBL/GenBank/DDBJ databases">
        <title>The genomes of Aspergillus section Nigri reveals drivers in fungal speciation.</title>
        <authorList>
            <consortium name="DOE Joint Genome Institute"/>
            <person name="Vesth T.C."/>
            <person name="Nybo J."/>
            <person name="Theobald S."/>
            <person name="Brandl J."/>
            <person name="Frisvad J.C."/>
            <person name="Nielsen K.F."/>
            <person name="Lyhne E.K."/>
            <person name="Kogle M.E."/>
            <person name="Kuo A."/>
            <person name="Riley R."/>
            <person name="Clum A."/>
            <person name="Nolan M."/>
            <person name="Lipzen A."/>
            <person name="Salamov A."/>
            <person name="Henrissat B."/>
            <person name="Wiebenga A."/>
            <person name="De vries R.P."/>
            <person name="Grigoriev I.V."/>
            <person name="Mortensen U.H."/>
            <person name="Andersen M.R."/>
            <person name="Baker S.E."/>
        </authorList>
    </citation>
    <scope>NUCLEOTIDE SEQUENCE [LARGE SCALE GENOMIC DNA]</scope>
    <source>
        <strain evidence="8 9">CBS 114.80</strain>
    </source>
</reference>
<comment type="catalytic activity">
    <reaction evidence="4">
        <text>an aldehyde + NAD(+) + H2O = a carboxylate + NADH + 2 H(+)</text>
        <dbReference type="Rhea" id="RHEA:16185"/>
        <dbReference type="ChEBI" id="CHEBI:15377"/>
        <dbReference type="ChEBI" id="CHEBI:15378"/>
        <dbReference type="ChEBI" id="CHEBI:17478"/>
        <dbReference type="ChEBI" id="CHEBI:29067"/>
        <dbReference type="ChEBI" id="CHEBI:57540"/>
        <dbReference type="ChEBI" id="CHEBI:57945"/>
        <dbReference type="EC" id="1.2.1.3"/>
    </reaction>
</comment>
<dbReference type="PROSITE" id="PS00070">
    <property type="entry name" value="ALDEHYDE_DEHYDR_CYS"/>
    <property type="match status" value="1"/>
</dbReference>
<dbReference type="InterPro" id="IPR016162">
    <property type="entry name" value="Ald_DH_N"/>
</dbReference>
<feature type="active site" evidence="5">
    <location>
        <position position="239"/>
    </location>
</feature>
<dbReference type="InterPro" id="IPR016160">
    <property type="entry name" value="Ald_DH_CS_CYS"/>
</dbReference>
<dbReference type="PANTHER" id="PTHR11699">
    <property type="entry name" value="ALDEHYDE DEHYDROGENASE-RELATED"/>
    <property type="match status" value="1"/>
</dbReference>
<feature type="domain" description="Aldehyde dehydrogenase" evidence="7">
    <location>
        <begin position="15"/>
        <end position="443"/>
    </location>
</feature>
<dbReference type="InterPro" id="IPR029510">
    <property type="entry name" value="Ald_DH_CS_GLU"/>
</dbReference>
<dbReference type="GO" id="GO:0004029">
    <property type="term" value="F:aldehyde dehydrogenase (NAD+) activity"/>
    <property type="evidence" value="ECO:0007669"/>
    <property type="project" value="UniProtKB-EC"/>
</dbReference>
<dbReference type="EMBL" id="KZ825473">
    <property type="protein sequence ID" value="PYI34789.1"/>
    <property type="molecule type" value="Genomic_DNA"/>
</dbReference>
<keyword evidence="9" id="KW-1185">Reference proteome</keyword>
<dbReference type="EC" id="1.2.1.3" evidence="3"/>
<proteinExistence type="inferred from homology"/>
<dbReference type="InterPro" id="IPR044086">
    <property type="entry name" value="LUC3-like"/>
</dbReference>
<name>A0A2V5IDP6_9EURO</name>
<keyword evidence="2 6" id="KW-0560">Oxidoreductase</keyword>
<evidence type="ECO:0000256" key="1">
    <source>
        <dbReference type="ARBA" id="ARBA00009986"/>
    </source>
</evidence>
<evidence type="ECO:0000313" key="8">
    <source>
        <dbReference type="EMBL" id="PYI34789.1"/>
    </source>
</evidence>